<protein>
    <recommendedName>
        <fullName evidence="4">ABC transporter permease protein</fullName>
    </recommendedName>
</protein>
<keyword evidence="1" id="KW-0812">Transmembrane</keyword>
<feature type="transmembrane region" description="Helical" evidence="1">
    <location>
        <begin position="21"/>
        <end position="40"/>
    </location>
</feature>
<feature type="transmembrane region" description="Helical" evidence="1">
    <location>
        <begin position="234"/>
        <end position="254"/>
    </location>
</feature>
<dbReference type="OrthoDB" id="4411497at2"/>
<feature type="transmembrane region" description="Helical" evidence="1">
    <location>
        <begin position="148"/>
        <end position="172"/>
    </location>
</feature>
<keyword evidence="1" id="KW-0472">Membrane</keyword>
<reference evidence="2 3" key="1">
    <citation type="submission" date="2011-11" db="EMBL/GenBank/DDBJ databases">
        <title>Whole genome shotgun sequence of Gordonia araii NBRC 100433.</title>
        <authorList>
            <person name="Yoshida Y."/>
            <person name="Hosoyama A."/>
            <person name="Tsuchikane K."/>
            <person name="Katsumata H."/>
            <person name="Yamazaki S."/>
            <person name="Fujita N."/>
        </authorList>
    </citation>
    <scope>NUCLEOTIDE SEQUENCE [LARGE SCALE GENOMIC DNA]</scope>
    <source>
        <strain evidence="2 3">NBRC 100433</strain>
    </source>
</reference>
<name>G7H4V2_9ACTN</name>
<keyword evidence="3" id="KW-1185">Reference proteome</keyword>
<dbReference type="Proteomes" id="UP000035088">
    <property type="component" value="Unassembled WGS sequence"/>
</dbReference>
<feature type="transmembrane region" description="Helical" evidence="1">
    <location>
        <begin position="107"/>
        <end position="128"/>
    </location>
</feature>
<feature type="transmembrane region" description="Helical" evidence="1">
    <location>
        <begin position="184"/>
        <end position="204"/>
    </location>
</feature>
<dbReference type="RefSeq" id="WP_007322952.1">
    <property type="nucleotide sequence ID" value="NZ_BAEE01000063.1"/>
</dbReference>
<organism evidence="2 3">
    <name type="scientific">Gordonia araii NBRC 100433</name>
    <dbReference type="NCBI Taxonomy" id="1073574"/>
    <lineage>
        <taxon>Bacteria</taxon>
        <taxon>Bacillati</taxon>
        <taxon>Actinomycetota</taxon>
        <taxon>Actinomycetes</taxon>
        <taxon>Mycobacteriales</taxon>
        <taxon>Gordoniaceae</taxon>
        <taxon>Gordonia</taxon>
    </lineage>
</organism>
<dbReference type="AlphaFoldDB" id="G7H4V2"/>
<evidence type="ECO:0000313" key="2">
    <source>
        <dbReference type="EMBL" id="GAB10877.1"/>
    </source>
</evidence>
<evidence type="ECO:0000256" key="1">
    <source>
        <dbReference type="SAM" id="Phobius"/>
    </source>
</evidence>
<feature type="transmembrane region" description="Helical" evidence="1">
    <location>
        <begin position="60"/>
        <end position="81"/>
    </location>
</feature>
<dbReference type="EMBL" id="BAEE01000063">
    <property type="protein sequence ID" value="GAB10877.1"/>
    <property type="molecule type" value="Genomic_DNA"/>
</dbReference>
<evidence type="ECO:0008006" key="4">
    <source>
        <dbReference type="Google" id="ProtNLM"/>
    </source>
</evidence>
<sequence>MTAFVRSVRSEMAKLSWRSPLWYALIPLALIIPVGINASLAAAAQMNKIDGSGGMDTDNAAYWVIVFSTFILMAGAVTSYCGEFKDKTADIVYGIVPARWLMPVAKLVVYGIVAAATTFVATLINLAVLPKVFPEIWDRVDPLDPAGVRLLIGTPTLAFLVVMLALGVSMLIPRPGVAIMVLLLWKWGVETFVGFIPGDFGIFLQRIALFKNGEMGAGQSPTFDSIFGGPNGSMVYFAAVAAVFFGIGVARLTFRDLPGD</sequence>
<accession>G7H4V2</accession>
<comment type="caution">
    <text evidence="2">The sequence shown here is derived from an EMBL/GenBank/DDBJ whole genome shotgun (WGS) entry which is preliminary data.</text>
</comment>
<evidence type="ECO:0000313" key="3">
    <source>
        <dbReference type="Proteomes" id="UP000035088"/>
    </source>
</evidence>
<keyword evidence="1" id="KW-1133">Transmembrane helix</keyword>
<dbReference type="STRING" id="1073574.GOARA_063_00760"/>
<proteinExistence type="predicted"/>
<gene>
    <name evidence="2" type="ORF">GOARA_063_00760</name>
</gene>